<dbReference type="InterPro" id="IPR019984">
    <property type="entry name" value="Ribosomal_uS17_bact/chlr"/>
</dbReference>
<evidence type="ECO:0000256" key="6">
    <source>
        <dbReference type="HAMAP-Rule" id="MF_01345"/>
    </source>
</evidence>
<dbReference type="GO" id="GO:0019843">
    <property type="term" value="F:rRNA binding"/>
    <property type="evidence" value="ECO:0007669"/>
    <property type="project" value="UniProtKB-UniRule"/>
</dbReference>
<evidence type="ECO:0000256" key="3">
    <source>
        <dbReference type="ARBA" id="ARBA00022884"/>
    </source>
</evidence>
<name>A0A1F6FHQ1_9BACT</name>
<keyword evidence="5 6" id="KW-0687">Ribonucleoprotein</keyword>
<keyword evidence="2 6" id="KW-0699">rRNA-binding</keyword>
<evidence type="ECO:0000256" key="2">
    <source>
        <dbReference type="ARBA" id="ARBA00022730"/>
    </source>
</evidence>
<dbReference type="GO" id="GO:0006412">
    <property type="term" value="P:translation"/>
    <property type="evidence" value="ECO:0007669"/>
    <property type="project" value="UniProtKB-UniRule"/>
</dbReference>
<sequence length="86" mass="10091">MTTENTTVPNRRTLRGTVVSTKMQDTITVAVERYVQHPKYKKFMRRTKKFLVHDAGNTAKEGEVVDIREIRPMSKRKHFELVTKTK</sequence>
<evidence type="ECO:0000256" key="5">
    <source>
        <dbReference type="ARBA" id="ARBA00023274"/>
    </source>
</evidence>
<dbReference type="PANTHER" id="PTHR10744">
    <property type="entry name" value="40S RIBOSOMAL PROTEIN S11 FAMILY MEMBER"/>
    <property type="match status" value="1"/>
</dbReference>
<dbReference type="STRING" id="1798525.A3G90_01345"/>
<comment type="subunit">
    <text evidence="6">Part of the 30S ribosomal subunit.</text>
</comment>
<organism evidence="7 8">
    <name type="scientific">Candidatus Kaiserbacteria bacterium RIFCSPLOWO2_12_FULL_45_26</name>
    <dbReference type="NCBI Taxonomy" id="1798525"/>
    <lineage>
        <taxon>Bacteria</taxon>
        <taxon>Candidatus Kaiseribacteriota</taxon>
    </lineage>
</organism>
<keyword evidence="4 6" id="KW-0689">Ribosomal protein</keyword>
<protein>
    <recommendedName>
        <fullName evidence="6">Small ribosomal subunit protein uS17</fullName>
    </recommendedName>
</protein>
<dbReference type="InterPro" id="IPR000266">
    <property type="entry name" value="Ribosomal_uS17"/>
</dbReference>
<dbReference type="Pfam" id="PF00366">
    <property type="entry name" value="Ribosomal_S17"/>
    <property type="match status" value="1"/>
</dbReference>
<evidence type="ECO:0000256" key="4">
    <source>
        <dbReference type="ARBA" id="ARBA00022980"/>
    </source>
</evidence>
<comment type="caution">
    <text evidence="7">The sequence shown here is derived from an EMBL/GenBank/DDBJ whole genome shotgun (WGS) entry which is preliminary data.</text>
</comment>
<gene>
    <name evidence="6" type="primary">rpsQ</name>
    <name evidence="7" type="ORF">A3G90_01345</name>
</gene>
<comment type="function">
    <text evidence="6">One of the primary rRNA binding proteins, it binds specifically to the 5'-end of 16S ribosomal RNA.</text>
</comment>
<dbReference type="Gene3D" id="2.40.50.140">
    <property type="entry name" value="Nucleic acid-binding proteins"/>
    <property type="match status" value="1"/>
</dbReference>
<proteinExistence type="inferred from homology"/>
<dbReference type="HAMAP" id="MF_01345_B">
    <property type="entry name" value="Ribosomal_uS17_B"/>
    <property type="match status" value="1"/>
</dbReference>
<dbReference type="Proteomes" id="UP000177325">
    <property type="component" value="Unassembled WGS sequence"/>
</dbReference>
<dbReference type="GO" id="GO:0022627">
    <property type="term" value="C:cytosolic small ribosomal subunit"/>
    <property type="evidence" value="ECO:0007669"/>
    <property type="project" value="UniProtKB-UniRule"/>
</dbReference>
<dbReference type="NCBIfam" id="TIGR03635">
    <property type="entry name" value="uS17_bact"/>
    <property type="match status" value="1"/>
</dbReference>
<evidence type="ECO:0000256" key="1">
    <source>
        <dbReference type="ARBA" id="ARBA00010254"/>
    </source>
</evidence>
<dbReference type="AlphaFoldDB" id="A0A1F6FHQ1"/>
<dbReference type="PANTHER" id="PTHR10744:SF1">
    <property type="entry name" value="SMALL RIBOSOMAL SUBUNIT PROTEIN US17M"/>
    <property type="match status" value="1"/>
</dbReference>
<keyword evidence="3 6" id="KW-0694">RNA-binding</keyword>
<dbReference type="EMBL" id="MFMM01000001">
    <property type="protein sequence ID" value="OGG85392.1"/>
    <property type="molecule type" value="Genomic_DNA"/>
</dbReference>
<dbReference type="InterPro" id="IPR012340">
    <property type="entry name" value="NA-bd_OB-fold"/>
</dbReference>
<reference evidence="7 8" key="1">
    <citation type="journal article" date="2016" name="Nat. Commun.">
        <title>Thousands of microbial genomes shed light on interconnected biogeochemical processes in an aquifer system.</title>
        <authorList>
            <person name="Anantharaman K."/>
            <person name="Brown C.T."/>
            <person name="Hug L.A."/>
            <person name="Sharon I."/>
            <person name="Castelle C.J."/>
            <person name="Probst A.J."/>
            <person name="Thomas B.C."/>
            <person name="Singh A."/>
            <person name="Wilkins M.J."/>
            <person name="Karaoz U."/>
            <person name="Brodie E.L."/>
            <person name="Williams K.H."/>
            <person name="Hubbard S.S."/>
            <person name="Banfield J.F."/>
        </authorList>
    </citation>
    <scope>NUCLEOTIDE SEQUENCE [LARGE SCALE GENOMIC DNA]</scope>
</reference>
<dbReference type="GO" id="GO:0003735">
    <property type="term" value="F:structural constituent of ribosome"/>
    <property type="evidence" value="ECO:0007669"/>
    <property type="project" value="UniProtKB-UniRule"/>
</dbReference>
<accession>A0A1F6FHQ1</accession>
<evidence type="ECO:0000313" key="7">
    <source>
        <dbReference type="EMBL" id="OGG85392.1"/>
    </source>
</evidence>
<comment type="similarity">
    <text evidence="1 6">Belongs to the universal ribosomal protein uS17 family.</text>
</comment>
<dbReference type="NCBIfam" id="NF004123">
    <property type="entry name" value="PRK05610.1"/>
    <property type="match status" value="1"/>
</dbReference>
<dbReference type="CDD" id="cd00364">
    <property type="entry name" value="Ribosomal_uS17"/>
    <property type="match status" value="1"/>
</dbReference>
<evidence type="ECO:0000313" key="8">
    <source>
        <dbReference type="Proteomes" id="UP000177325"/>
    </source>
</evidence>
<dbReference type="SUPFAM" id="SSF50249">
    <property type="entry name" value="Nucleic acid-binding proteins"/>
    <property type="match status" value="1"/>
</dbReference>
<dbReference type="PRINTS" id="PR00973">
    <property type="entry name" value="RIBOSOMALS17"/>
</dbReference>